<protein>
    <submittedName>
        <fullName evidence="1">Uncharacterized protein</fullName>
    </submittedName>
</protein>
<dbReference type="EMBL" id="CP111027">
    <property type="protein sequence ID" value="WAR29241.1"/>
    <property type="molecule type" value="Genomic_DNA"/>
</dbReference>
<organism evidence="1 2">
    <name type="scientific">Mya arenaria</name>
    <name type="common">Soft-shell clam</name>
    <dbReference type="NCBI Taxonomy" id="6604"/>
    <lineage>
        <taxon>Eukaryota</taxon>
        <taxon>Metazoa</taxon>
        <taxon>Spiralia</taxon>
        <taxon>Lophotrochozoa</taxon>
        <taxon>Mollusca</taxon>
        <taxon>Bivalvia</taxon>
        <taxon>Autobranchia</taxon>
        <taxon>Heteroconchia</taxon>
        <taxon>Euheterodonta</taxon>
        <taxon>Imparidentia</taxon>
        <taxon>Neoheterodontei</taxon>
        <taxon>Myida</taxon>
        <taxon>Myoidea</taxon>
        <taxon>Myidae</taxon>
        <taxon>Mya</taxon>
    </lineage>
</organism>
<keyword evidence="2" id="KW-1185">Reference proteome</keyword>
<evidence type="ECO:0000313" key="1">
    <source>
        <dbReference type="EMBL" id="WAR29241.1"/>
    </source>
</evidence>
<evidence type="ECO:0000313" key="2">
    <source>
        <dbReference type="Proteomes" id="UP001164746"/>
    </source>
</evidence>
<accession>A0ABY7G859</accession>
<gene>
    <name evidence="1" type="ORF">MAR_002809</name>
</gene>
<reference evidence="1" key="1">
    <citation type="submission" date="2022-11" db="EMBL/GenBank/DDBJ databases">
        <title>Centuries of genome instability and evolution in soft-shell clam transmissible cancer (bioRxiv).</title>
        <authorList>
            <person name="Hart S.F.M."/>
            <person name="Yonemitsu M.A."/>
            <person name="Giersch R.M."/>
            <person name="Beal B.F."/>
            <person name="Arriagada G."/>
            <person name="Davis B.W."/>
            <person name="Ostrander E.A."/>
            <person name="Goff S.P."/>
            <person name="Metzger M.J."/>
        </authorList>
    </citation>
    <scope>NUCLEOTIDE SEQUENCE</scope>
    <source>
        <strain evidence="1">MELC-2E11</strain>
        <tissue evidence="1">Siphon/mantle</tissue>
    </source>
</reference>
<dbReference type="Proteomes" id="UP001164746">
    <property type="component" value="Chromosome 16"/>
</dbReference>
<sequence length="67" mass="7576">MVPKQKRYFEDDNEERDKHHTFIEPTKDPTEARISVHGNIPCHTSANSSLCSCLGLCSEPFKGLKDS</sequence>
<proteinExistence type="predicted"/>
<name>A0ABY7G859_MYAAR</name>